<keyword evidence="2 5" id="KW-0575">Peroxidase</keyword>
<dbReference type="CDD" id="cd00340">
    <property type="entry name" value="GSH_Peroxidase"/>
    <property type="match status" value="1"/>
</dbReference>
<evidence type="ECO:0000256" key="1">
    <source>
        <dbReference type="ARBA" id="ARBA00006926"/>
    </source>
</evidence>
<dbReference type="InterPro" id="IPR029759">
    <property type="entry name" value="GPX_AS"/>
</dbReference>
<dbReference type="Pfam" id="PF00255">
    <property type="entry name" value="GSHPx"/>
    <property type="match status" value="1"/>
</dbReference>
<dbReference type="STRING" id="46223.SAMN05421852_1103"/>
<organism evidence="7 8">
    <name type="scientific">Thermoflavimicrobium dichotomicum</name>
    <dbReference type="NCBI Taxonomy" id="46223"/>
    <lineage>
        <taxon>Bacteria</taxon>
        <taxon>Bacillati</taxon>
        <taxon>Bacillota</taxon>
        <taxon>Bacilli</taxon>
        <taxon>Bacillales</taxon>
        <taxon>Thermoactinomycetaceae</taxon>
        <taxon>Thermoflavimicrobium</taxon>
    </lineage>
</organism>
<sequence>MSIYSFRAKTMTGEEKSLSDYQGKVVLIVNTASKCGFTPQYKELQELYQKYQDQGFVVLAFPSDQFMNQEFADDQEIQQFCQVNFGITFPLFSKVKVKGKDAHPLFQYLTQQAPGVLTKSIKWNFTKFLINKEGQVVKRYSPATKPTEIEKDIVALLES</sequence>
<evidence type="ECO:0000313" key="7">
    <source>
        <dbReference type="EMBL" id="SFJ45236.1"/>
    </source>
</evidence>
<dbReference type="PIRSF" id="PIRSF000303">
    <property type="entry name" value="Glutathion_perox"/>
    <property type="match status" value="1"/>
</dbReference>
<protein>
    <recommendedName>
        <fullName evidence="5">Glutathione peroxidase</fullName>
    </recommendedName>
</protein>
<evidence type="ECO:0000256" key="2">
    <source>
        <dbReference type="ARBA" id="ARBA00022559"/>
    </source>
</evidence>
<dbReference type="PROSITE" id="PS51355">
    <property type="entry name" value="GLUTATHIONE_PEROXID_3"/>
    <property type="match status" value="1"/>
</dbReference>
<keyword evidence="3 5" id="KW-0560">Oxidoreductase</keyword>
<dbReference type="PROSITE" id="PS00460">
    <property type="entry name" value="GLUTATHIONE_PEROXID_1"/>
    <property type="match status" value="1"/>
</dbReference>
<dbReference type="InterPro" id="IPR000889">
    <property type="entry name" value="Glutathione_peroxidase"/>
</dbReference>
<gene>
    <name evidence="7" type="ORF">SAMN05421852_1103</name>
</gene>
<name>A0A1I3RJ97_9BACL</name>
<dbReference type="FunFam" id="3.40.30.10:FF:000010">
    <property type="entry name" value="Glutathione peroxidase"/>
    <property type="match status" value="1"/>
</dbReference>
<evidence type="ECO:0000256" key="3">
    <source>
        <dbReference type="ARBA" id="ARBA00023002"/>
    </source>
</evidence>
<evidence type="ECO:0000313" key="8">
    <source>
        <dbReference type="Proteomes" id="UP000199545"/>
    </source>
</evidence>
<dbReference type="PRINTS" id="PR01011">
    <property type="entry name" value="GLUTPROXDASE"/>
</dbReference>
<comment type="similarity">
    <text evidence="1 5">Belongs to the glutathione peroxidase family.</text>
</comment>
<proteinExistence type="inferred from homology"/>
<dbReference type="GO" id="GO:0004601">
    <property type="term" value="F:peroxidase activity"/>
    <property type="evidence" value="ECO:0007669"/>
    <property type="project" value="UniProtKB-KW"/>
</dbReference>
<dbReference type="EMBL" id="FORR01000010">
    <property type="protein sequence ID" value="SFJ45236.1"/>
    <property type="molecule type" value="Genomic_DNA"/>
</dbReference>
<dbReference type="InterPro" id="IPR036249">
    <property type="entry name" value="Thioredoxin-like_sf"/>
</dbReference>
<dbReference type="PANTHER" id="PTHR11592:SF78">
    <property type="entry name" value="GLUTATHIONE PEROXIDASE"/>
    <property type="match status" value="1"/>
</dbReference>
<dbReference type="SUPFAM" id="SSF52833">
    <property type="entry name" value="Thioredoxin-like"/>
    <property type="match status" value="1"/>
</dbReference>
<dbReference type="Gene3D" id="3.40.30.10">
    <property type="entry name" value="Glutaredoxin"/>
    <property type="match status" value="1"/>
</dbReference>
<dbReference type="PANTHER" id="PTHR11592">
    <property type="entry name" value="GLUTATHIONE PEROXIDASE"/>
    <property type="match status" value="1"/>
</dbReference>
<dbReference type="GO" id="GO:0034599">
    <property type="term" value="P:cellular response to oxidative stress"/>
    <property type="evidence" value="ECO:0007669"/>
    <property type="project" value="TreeGrafter"/>
</dbReference>
<evidence type="ECO:0000256" key="4">
    <source>
        <dbReference type="PIRSR" id="PIRSR000303-1"/>
    </source>
</evidence>
<evidence type="ECO:0000256" key="5">
    <source>
        <dbReference type="RuleBase" id="RU000499"/>
    </source>
</evidence>
<dbReference type="RefSeq" id="WP_093230264.1">
    <property type="nucleotide sequence ID" value="NZ_FORR01000010.1"/>
</dbReference>
<dbReference type="Proteomes" id="UP000199545">
    <property type="component" value="Unassembled WGS sequence"/>
</dbReference>
<evidence type="ECO:0000259" key="6">
    <source>
        <dbReference type="PROSITE" id="PS51352"/>
    </source>
</evidence>
<dbReference type="InterPro" id="IPR013766">
    <property type="entry name" value="Thioredoxin_domain"/>
</dbReference>
<dbReference type="AlphaFoldDB" id="A0A1I3RJ97"/>
<feature type="active site" evidence="4">
    <location>
        <position position="35"/>
    </location>
</feature>
<keyword evidence="8" id="KW-1185">Reference proteome</keyword>
<reference evidence="7 8" key="1">
    <citation type="submission" date="2016-10" db="EMBL/GenBank/DDBJ databases">
        <authorList>
            <person name="de Groot N.N."/>
        </authorList>
    </citation>
    <scope>NUCLEOTIDE SEQUENCE [LARGE SCALE GENOMIC DNA]</scope>
    <source>
        <strain evidence="7 8">DSM 44778</strain>
    </source>
</reference>
<dbReference type="PROSITE" id="PS51352">
    <property type="entry name" value="THIOREDOXIN_2"/>
    <property type="match status" value="1"/>
</dbReference>
<accession>A0A1I3RJ97</accession>
<feature type="domain" description="Thioredoxin" evidence="6">
    <location>
        <begin position="1"/>
        <end position="158"/>
    </location>
</feature>
<dbReference type="OrthoDB" id="9789406at2"/>